<dbReference type="InterPro" id="IPR011006">
    <property type="entry name" value="CheY-like_superfamily"/>
</dbReference>
<reference evidence="5 6" key="1">
    <citation type="submission" date="2024-02" db="EMBL/GenBank/DDBJ databases">
        <title>Genome sequence of Aquincola sp. MAHUQ-54.</title>
        <authorList>
            <person name="Huq M.A."/>
        </authorList>
    </citation>
    <scope>NUCLEOTIDE SEQUENCE [LARGE SCALE GENOMIC DNA]</scope>
    <source>
        <strain evidence="5 6">MAHUQ-54</strain>
    </source>
</reference>
<comment type="caution">
    <text evidence="5">The sequence shown here is derived from an EMBL/GenBank/DDBJ whole genome shotgun (WGS) entry which is preliminary data.</text>
</comment>
<protein>
    <submittedName>
        <fullName evidence="5">Response regulator</fullName>
    </submittedName>
</protein>
<dbReference type="Pfam" id="PF00072">
    <property type="entry name" value="Response_reg"/>
    <property type="match status" value="1"/>
</dbReference>
<dbReference type="InterPro" id="IPR001789">
    <property type="entry name" value="Sig_transdc_resp-reg_receiver"/>
</dbReference>
<dbReference type="PROSITE" id="PS50110">
    <property type="entry name" value="RESPONSE_REGULATORY"/>
    <property type="match status" value="1"/>
</dbReference>
<dbReference type="AlphaFoldDB" id="A0AAW9QPR9"/>
<feature type="domain" description="Response regulatory" evidence="4">
    <location>
        <begin position="75"/>
        <end position="187"/>
    </location>
</feature>
<sequence>MASPRAGSPAPRGFARRGNRIEAARLERVPRPHSLQPASLSLTVQLSQKERPPFAGAAAEAPDAPRWTRGPGARRVLIIEDEPEVAETLATWLEMENYEVRTVGDGASGLAESVNFDPHFVLLDIRLPLMQGTEVARHLRLNEEGVRRVIVATTGLPGITASTAPWDHLLPKPIDLQRLVAVLEQEWRDRFEVA</sequence>
<feature type="region of interest" description="Disordered" evidence="3">
    <location>
        <begin position="1"/>
        <end position="40"/>
    </location>
</feature>
<dbReference type="GO" id="GO:0000160">
    <property type="term" value="P:phosphorelay signal transduction system"/>
    <property type="evidence" value="ECO:0007669"/>
    <property type="project" value="InterPro"/>
</dbReference>
<gene>
    <name evidence="5" type="ORF">V4F39_25975</name>
</gene>
<evidence type="ECO:0000256" key="3">
    <source>
        <dbReference type="SAM" id="MobiDB-lite"/>
    </source>
</evidence>
<evidence type="ECO:0000256" key="1">
    <source>
        <dbReference type="ARBA" id="ARBA00022553"/>
    </source>
</evidence>
<name>A0AAW9QPR9_9BURK</name>
<feature type="modified residue" description="4-aspartylphosphate" evidence="2">
    <location>
        <position position="124"/>
    </location>
</feature>
<proteinExistence type="predicted"/>
<keyword evidence="1 2" id="KW-0597">Phosphoprotein</keyword>
<dbReference type="SMART" id="SM00448">
    <property type="entry name" value="REC"/>
    <property type="match status" value="1"/>
</dbReference>
<dbReference type="SUPFAM" id="SSF52172">
    <property type="entry name" value="CheY-like"/>
    <property type="match status" value="1"/>
</dbReference>
<dbReference type="Gene3D" id="3.40.50.2300">
    <property type="match status" value="1"/>
</dbReference>
<dbReference type="RefSeq" id="WP_332293149.1">
    <property type="nucleotide sequence ID" value="NZ_JAZIBG010000056.1"/>
</dbReference>
<feature type="compositionally biased region" description="Basic and acidic residues" evidence="3">
    <location>
        <begin position="19"/>
        <end position="30"/>
    </location>
</feature>
<dbReference type="PANTHER" id="PTHR44591:SF3">
    <property type="entry name" value="RESPONSE REGULATORY DOMAIN-CONTAINING PROTEIN"/>
    <property type="match status" value="1"/>
</dbReference>
<dbReference type="PANTHER" id="PTHR44591">
    <property type="entry name" value="STRESS RESPONSE REGULATOR PROTEIN 1"/>
    <property type="match status" value="1"/>
</dbReference>
<accession>A0AAW9QPR9</accession>
<keyword evidence="6" id="KW-1185">Reference proteome</keyword>
<dbReference type="Proteomes" id="UP001336250">
    <property type="component" value="Unassembled WGS sequence"/>
</dbReference>
<evidence type="ECO:0000313" key="5">
    <source>
        <dbReference type="EMBL" id="MEF7617387.1"/>
    </source>
</evidence>
<dbReference type="EMBL" id="JAZIBG010000056">
    <property type="protein sequence ID" value="MEF7617387.1"/>
    <property type="molecule type" value="Genomic_DNA"/>
</dbReference>
<organism evidence="5 6">
    <name type="scientific">Aquincola agrisoli</name>
    <dbReference type="NCBI Taxonomy" id="3119538"/>
    <lineage>
        <taxon>Bacteria</taxon>
        <taxon>Pseudomonadati</taxon>
        <taxon>Pseudomonadota</taxon>
        <taxon>Betaproteobacteria</taxon>
        <taxon>Burkholderiales</taxon>
        <taxon>Sphaerotilaceae</taxon>
        <taxon>Aquincola</taxon>
    </lineage>
</organism>
<dbReference type="InterPro" id="IPR050595">
    <property type="entry name" value="Bact_response_regulator"/>
</dbReference>
<evidence type="ECO:0000256" key="2">
    <source>
        <dbReference type="PROSITE-ProRule" id="PRU00169"/>
    </source>
</evidence>
<evidence type="ECO:0000259" key="4">
    <source>
        <dbReference type="PROSITE" id="PS50110"/>
    </source>
</evidence>
<evidence type="ECO:0000313" key="6">
    <source>
        <dbReference type="Proteomes" id="UP001336250"/>
    </source>
</evidence>